<protein>
    <submittedName>
        <fullName evidence="2">Na+/melibiose symporter-like transporter</fullName>
    </submittedName>
</protein>
<dbReference type="Proteomes" id="UP000516957">
    <property type="component" value="Unassembled WGS sequence"/>
</dbReference>
<accession>A0A7Y9JRP7</accession>
<proteinExistence type="predicted"/>
<organism evidence="2 3">
    <name type="scientific">Nocardioides marinisabuli</name>
    <dbReference type="NCBI Taxonomy" id="419476"/>
    <lineage>
        <taxon>Bacteria</taxon>
        <taxon>Bacillati</taxon>
        <taxon>Actinomycetota</taxon>
        <taxon>Actinomycetes</taxon>
        <taxon>Propionibacteriales</taxon>
        <taxon>Nocardioidaceae</taxon>
        <taxon>Nocardioides</taxon>
    </lineage>
</organism>
<reference evidence="2 3" key="1">
    <citation type="submission" date="2020-07" db="EMBL/GenBank/DDBJ databases">
        <title>Sequencing the genomes of 1000 actinobacteria strains.</title>
        <authorList>
            <person name="Klenk H.-P."/>
        </authorList>
    </citation>
    <scope>NUCLEOTIDE SEQUENCE [LARGE SCALE GENOMIC DNA]</scope>
    <source>
        <strain evidence="2 3">DSM 18965</strain>
    </source>
</reference>
<feature type="transmembrane region" description="Helical" evidence="1">
    <location>
        <begin position="16"/>
        <end position="35"/>
    </location>
</feature>
<keyword evidence="1" id="KW-0472">Membrane</keyword>
<keyword evidence="3" id="KW-1185">Reference proteome</keyword>
<sequence length="135" mass="14237">MTRNDTVRTRRSGARWLVPVVAALIGLAYLVAGLVAGDEVFGIGGLVLMLGLGGVLLLLSGRSETIAGLLDRRDERINKLDADASLFSGMTLVAAVLVMFVVEIARGQDGAPYYQLGALAGVSYVVALVHQRLRG</sequence>
<feature type="transmembrane region" description="Helical" evidence="1">
    <location>
        <begin position="113"/>
        <end position="130"/>
    </location>
</feature>
<dbReference type="EMBL" id="JACCBE010000001">
    <property type="protein sequence ID" value="NYD58720.1"/>
    <property type="molecule type" value="Genomic_DNA"/>
</dbReference>
<comment type="caution">
    <text evidence="2">The sequence shown here is derived from an EMBL/GenBank/DDBJ whole genome shotgun (WGS) entry which is preliminary data.</text>
</comment>
<dbReference type="AlphaFoldDB" id="A0A7Y9JRP7"/>
<feature type="transmembrane region" description="Helical" evidence="1">
    <location>
        <begin position="41"/>
        <end position="59"/>
    </location>
</feature>
<evidence type="ECO:0000313" key="3">
    <source>
        <dbReference type="Proteomes" id="UP000516957"/>
    </source>
</evidence>
<evidence type="ECO:0000313" key="2">
    <source>
        <dbReference type="EMBL" id="NYD58720.1"/>
    </source>
</evidence>
<keyword evidence="1" id="KW-1133">Transmembrane helix</keyword>
<dbReference type="RefSeq" id="WP_179616288.1">
    <property type="nucleotide sequence ID" value="NZ_CP059163.1"/>
</dbReference>
<name>A0A7Y9JRP7_9ACTN</name>
<feature type="transmembrane region" description="Helical" evidence="1">
    <location>
        <begin position="80"/>
        <end position="101"/>
    </location>
</feature>
<gene>
    <name evidence="2" type="ORF">BKA08_002958</name>
</gene>
<evidence type="ECO:0000256" key="1">
    <source>
        <dbReference type="SAM" id="Phobius"/>
    </source>
</evidence>
<keyword evidence="1" id="KW-0812">Transmembrane</keyword>